<protein>
    <submittedName>
        <fullName evidence="1">Uncharacterized protein</fullName>
    </submittedName>
</protein>
<gene>
    <name evidence="1" type="ORF">A5779_21010</name>
</gene>
<proteinExistence type="predicted"/>
<name>A0A1A0W969_MYCPR</name>
<reference evidence="2" key="1">
    <citation type="submission" date="2016-06" db="EMBL/GenBank/DDBJ databases">
        <authorList>
            <person name="Sutton G."/>
            <person name="Brinkac L."/>
            <person name="Sanka R."/>
            <person name="Adams M."/>
            <person name="Lau E."/>
            <person name="Mehaffy C."/>
            <person name="Tameris M."/>
            <person name="Hatherill M."/>
            <person name="Hanekom W."/>
            <person name="Mahomed H."/>
            <person name="Mcshane H."/>
        </authorList>
    </citation>
    <scope>NUCLEOTIDE SEQUENCE [LARGE SCALE GENOMIC DNA]</scope>
    <source>
        <strain evidence="2">852002-10433_SCH5171157</strain>
    </source>
</reference>
<evidence type="ECO:0000313" key="2">
    <source>
        <dbReference type="Proteomes" id="UP000094008"/>
    </source>
</evidence>
<dbReference type="AlphaFoldDB" id="A0A1A0W969"/>
<sequence>MVISVPVGADGTAGLRGVNEGVPSRTMAQFPPSRLRVAATIRTSHRLCTDDGAHRTGPACLVCMCVRFPPAPAAER</sequence>
<comment type="caution">
    <text evidence="1">The sequence shown here is derived from an EMBL/GenBank/DDBJ whole genome shotgun (WGS) entry which is preliminary data.</text>
</comment>
<dbReference type="Proteomes" id="UP000094008">
    <property type="component" value="Unassembled WGS sequence"/>
</dbReference>
<evidence type="ECO:0000313" key="1">
    <source>
        <dbReference type="EMBL" id="OBB93377.1"/>
    </source>
</evidence>
<dbReference type="EMBL" id="LZSY01000063">
    <property type="protein sequence ID" value="OBB93377.1"/>
    <property type="molecule type" value="Genomic_DNA"/>
</dbReference>
<organism evidence="1 2">
    <name type="scientific">Mycolicibacterium peregrinum</name>
    <name type="common">Mycobacterium peregrinum</name>
    <dbReference type="NCBI Taxonomy" id="43304"/>
    <lineage>
        <taxon>Bacteria</taxon>
        <taxon>Bacillati</taxon>
        <taxon>Actinomycetota</taxon>
        <taxon>Actinomycetes</taxon>
        <taxon>Mycobacteriales</taxon>
        <taxon>Mycobacteriaceae</taxon>
        <taxon>Mycolicibacterium</taxon>
    </lineage>
</organism>
<accession>A0A1A0W969</accession>